<dbReference type="Proteomes" id="UP001472677">
    <property type="component" value="Unassembled WGS sequence"/>
</dbReference>
<keyword evidence="2" id="KW-1185">Reference proteome</keyword>
<evidence type="ECO:0000313" key="1">
    <source>
        <dbReference type="EMBL" id="KAK8538845.1"/>
    </source>
</evidence>
<sequence>MTTAKRNKMSVDLCEWGISWTVLPKGSRSVKRVPLNSQARGWNHFLKASLMPMKHNETVSEERMELLHSIIMG</sequence>
<protein>
    <submittedName>
        <fullName evidence="1">Uncharacterized protein</fullName>
    </submittedName>
</protein>
<accession>A0ABR2DHI4</accession>
<comment type="caution">
    <text evidence="1">The sequence shown here is derived from an EMBL/GenBank/DDBJ whole genome shotgun (WGS) entry which is preliminary data.</text>
</comment>
<gene>
    <name evidence="1" type="ORF">V6N12_034552</name>
</gene>
<organism evidence="1 2">
    <name type="scientific">Hibiscus sabdariffa</name>
    <name type="common">roselle</name>
    <dbReference type="NCBI Taxonomy" id="183260"/>
    <lineage>
        <taxon>Eukaryota</taxon>
        <taxon>Viridiplantae</taxon>
        <taxon>Streptophyta</taxon>
        <taxon>Embryophyta</taxon>
        <taxon>Tracheophyta</taxon>
        <taxon>Spermatophyta</taxon>
        <taxon>Magnoliopsida</taxon>
        <taxon>eudicotyledons</taxon>
        <taxon>Gunneridae</taxon>
        <taxon>Pentapetalae</taxon>
        <taxon>rosids</taxon>
        <taxon>malvids</taxon>
        <taxon>Malvales</taxon>
        <taxon>Malvaceae</taxon>
        <taxon>Malvoideae</taxon>
        <taxon>Hibiscus</taxon>
    </lineage>
</organism>
<proteinExistence type="predicted"/>
<name>A0ABR2DHI4_9ROSI</name>
<dbReference type="EMBL" id="JBBPBM010000027">
    <property type="protein sequence ID" value="KAK8538845.1"/>
    <property type="molecule type" value="Genomic_DNA"/>
</dbReference>
<reference evidence="1 2" key="1">
    <citation type="journal article" date="2024" name="G3 (Bethesda)">
        <title>Genome assembly of Hibiscus sabdariffa L. provides insights into metabolisms of medicinal natural products.</title>
        <authorList>
            <person name="Kim T."/>
        </authorList>
    </citation>
    <scope>NUCLEOTIDE SEQUENCE [LARGE SCALE GENOMIC DNA]</scope>
    <source>
        <strain evidence="1">TK-2024</strain>
        <tissue evidence="1">Old leaves</tissue>
    </source>
</reference>
<evidence type="ECO:0000313" key="2">
    <source>
        <dbReference type="Proteomes" id="UP001472677"/>
    </source>
</evidence>